<evidence type="ECO:0000313" key="1">
    <source>
        <dbReference type="EMBL" id="KAJ7668104.1"/>
    </source>
</evidence>
<reference evidence="1" key="1">
    <citation type="submission" date="2023-03" db="EMBL/GenBank/DDBJ databases">
        <title>Massive genome expansion in bonnet fungi (Mycena s.s.) driven by repeated elements and novel gene families across ecological guilds.</title>
        <authorList>
            <consortium name="Lawrence Berkeley National Laboratory"/>
            <person name="Harder C.B."/>
            <person name="Miyauchi S."/>
            <person name="Viragh M."/>
            <person name="Kuo A."/>
            <person name="Thoen E."/>
            <person name="Andreopoulos B."/>
            <person name="Lu D."/>
            <person name="Skrede I."/>
            <person name="Drula E."/>
            <person name="Henrissat B."/>
            <person name="Morin E."/>
            <person name="Kohler A."/>
            <person name="Barry K."/>
            <person name="LaButti K."/>
            <person name="Morin E."/>
            <person name="Salamov A."/>
            <person name="Lipzen A."/>
            <person name="Mereny Z."/>
            <person name="Hegedus B."/>
            <person name="Baldrian P."/>
            <person name="Stursova M."/>
            <person name="Weitz H."/>
            <person name="Taylor A."/>
            <person name="Grigoriev I.V."/>
            <person name="Nagy L.G."/>
            <person name="Martin F."/>
            <person name="Kauserud H."/>
        </authorList>
    </citation>
    <scope>NUCLEOTIDE SEQUENCE</scope>
    <source>
        <strain evidence="1">CBHHK067</strain>
    </source>
</reference>
<proteinExistence type="predicted"/>
<dbReference type="EMBL" id="JARKIE010000197">
    <property type="protein sequence ID" value="KAJ7668104.1"/>
    <property type="molecule type" value="Genomic_DNA"/>
</dbReference>
<gene>
    <name evidence="1" type="ORF">B0H17DRAFT_950125</name>
</gene>
<name>A0AAD7G4Y7_MYCRO</name>
<feature type="non-terminal residue" evidence="1">
    <location>
        <position position="1"/>
    </location>
</feature>
<organism evidence="1 2">
    <name type="scientific">Mycena rosella</name>
    <name type="common">Pink bonnet</name>
    <name type="synonym">Agaricus rosellus</name>
    <dbReference type="NCBI Taxonomy" id="1033263"/>
    <lineage>
        <taxon>Eukaryota</taxon>
        <taxon>Fungi</taxon>
        <taxon>Dikarya</taxon>
        <taxon>Basidiomycota</taxon>
        <taxon>Agaricomycotina</taxon>
        <taxon>Agaricomycetes</taxon>
        <taxon>Agaricomycetidae</taxon>
        <taxon>Agaricales</taxon>
        <taxon>Marasmiineae</taxon>
        <taxon>Mycenaceae</taxon>
        <taxon>Mycena</taxon>
    </lineage>
</organism>
<sequence length="79" mass="9034">LQFDRSGNLVRMRLRGIIYGGNSHFTCRYIQRDESVRFHDGITTGRRCAKNGHLSDFVDPLELQSCGMRVAVALVYMLD</sequence>
<evidence type="ECO:0000313" key="2">
    <source>
        <dbReference type="Proteomes" id="UP001221757"/>
    </source>
</evidence>
<dbReference type="Proteomes" id="UP001221757">
    <property type="component" value="Unassembled WGS sequence"/>
</dbReference>
<keyword evidence="2" id="KW-1185">Reference proteome</keyword>
<protein>
    <submittedName>
        <fullName evidence="1">Uncharacterized protein</fullName>
    </submittedName>
</protein>
<comment type="caution">
    <text evidence="1">The sequence shown here is derived from an EMBL/GenBank/DDBJ whole genome shotgun (WGS) entry which is preliminary data.</text>
</comment>
<dbReference type="AlphaFoldDB" id="A0AAD7G4Y7"/>
<accession>A0AAD7G4Y7</accession>